<dbReference type="Proteomes" id="UP000326018">
    <property type="component" value="Unassembled WGS sequence"/>
</dbReference>
<dbReference type="RefSeq" id="WP_150704162.1">
    <property type="nucleotide sequence ID" value="NZ_CABVIB010000025.1"/>
</dbReference>
<feature type="compositionally biased region" description="Polar residues" evidence="2">
    <location>
        <begin position="794"/>
        <end position="803"/>
    </location>
</feature>
<dbReference type="OrthoDB" id="7003488at2"/>
<organism evidence="3 4">
    <name type="scientific">Pseudomonas fluorescens</name>
    <dbReference type="NCBI Taxonomy" id="294"/>
    <lineage>
        <taxon>Bacteria</taxon>
        <taxon>Pseudomonadati</taxon>
        <taxon>Pseudomonadota</taxon>
        <taxon>Gammaproteobacteria</taxon>
        <taxon>Pseudomonadales</taxon>
        <taxon>Pseudomonadaceae</taxon>
        <taxon>Pseudomonas</taxon>
    </lineage>
</organism>
<feature type="coiled-coil region" evidence="1">
    <location>
        <begin position="949"/>
        <end position="1020"/>
    </location>
</feature>
<accession>A0A5E7E552</accession>
<proteinExistence type="predicted"/>
<dbReference type="EMBL" id="CABVIB010000025">
    <property type="protein sequence ID" value="VVO21801.1"/>
    <property type="molecule type" value="Genomic_DNA"/>
</dbReference>
<sequence>MSTPASTSTPQIPSATEALITQLSVGPDLREVAAVLLRQHLQTLYPTLDIDPAITMVGTPVWEIFNDEIIAGPTRYQALTEILANQTVFAIPALYIEGEHFLVQQPITEPAVHLPVRIDEIANIINLLAPVMLSAFQEQQLAFWNRESGSAGPRWHELSSTLRNLWNVDKVQGWDVDDCAMARKLFRSPDLESRKQDDAYNTRAYLVGIDLIDGEKVTHLSEVSISVLVGTHQKRTIVLTHSLLKGYEKFDSLEQFGQTLPDHLSTSVAHQELQWRLIEPKDNFFDYQACALISIQIDVIASLDFSDLRYGNPGKPLVPSPSDSDVVETTTKQGPGIEWFKDALPDWLSSAPLPDQNNFSRHLKDLAALHSLNAGKSYLDGITPIRQYALDELNTLHTKKTTEHATTAQQNTDVELDLAMIQIRVQSPVIWGTFAVPGKIDSYTFSVSDLALQNLIALPTGNKTIHSTRGKTLPEWLTVKYVEDLITEVDIGKTYPALIKKTLLEDPKELARRQALYTQHLRIQLPLLALQCQIREQAGIDARGYRYVVAMMESEPDNRVVEGQTIVMRPLAFSPKRRKDGSEDVVANMFVIGPKNPTAGPCLLYRPMLDEPLTQYPSPTNLLYAIQQSASLRESVLAWLPESVRSDYANYVFQGALPSPWAIAEFLVDPVKLTTMTGPMMLGKKTVEGDLFATLFKSNTDALVELADRESVSNTENRWASFKQAGWTIFNTVLPFLGRTVGIAAWIWQIMDQLQQLHDVQETNDKPEQWAALTDLLLNLGMAITVHITTQSASTKHQKSITPTPKPAPSKEPVAKKVSIKQFTKAADNDAPKLQQILNISGAVNRTAGSLATVVARFKVNRPEGLGEANTEEGIHQHLYSHNKKWYAKVGTNWFEVSVDENETVMIIDPKRADHTGPALIHNLKGEWFIDTRLRLRGGGPKTLAQLAKAQATLKANELRTKLTAFESRKKTAQNELQQAHQAMSSASAQSVEAKRQLYLEKLESQQTDYATALQDLKTLHVFAPTADYQQKALLYLDAQLELIHAGIREKLITFTPKMRVVLTQIERQSADPQLRQIKDAQQMSEMSKDMIARLERIQSGIKELKPLERDGLVLIQKIRKRLPVYSIDDLKTVQVTIARNLCLPESTLATQAEAWSTIDQIVDTADIAVRALRDTLDERSVARLDERIDSLNDLIEQFSVIDERLEDFKDSYTTHVLESPLKQLRQQLEEFKNRAAHNLVLVIEERDVLRARPTLPLQPPRPRKKFIRTRYNGVLIGQPRLTTLGLETDLVDITSPLTDKVIATFHEKTPGVWVERLTTPTAEPATPDLQLSINQGQALLNGLKTFNTRMAEQLKQPGRSPGGIEYLFHHHAVQLEQASSAIEQALTDRNATESTTTSAAEVNKALNDAADSLYEQATANMLKMTKEQPPTLAGIEWLKSHNAITITKTITRRRVKSGRTLYLDEFTLTDPKTREVLWYAHFLYSTAWVPAKSFLYARLKTPQEQRMGTAADTAKELYGPQRLAYYRSMIGLEQANRLFFGPECVTESCCVTC</sequence>
<name>A0A5E7E552_PSEFL</name>
<keyword evidence="1" id="KW-0175">Coiled coil</keyword>
<evidence type="ECO:0000256" key="2">
    <source>
        <dbReference type="SAM" id="MobiDB-lite"/>
    </source>
</evidence>
<reference evidence="3 4" key="1">
    <citation type="submission" date="2019-09" db="EMBL/GenBank/DDBJ databases">
        <authorList>
            <person name="Chandra G."/>
            <person name="Truman W A."/>
        </authorList>
    </citation>
    <scope>NUCLEOTIDE SEQUENCE [LARGE SCALE GENOMIC DNA]</scope>
    <source>
        <strain evidence="3">PS712</strain>
    </source>
</reference>
<feature type="region of interest" description="Disordered" evidence="2">
    <location>
        <begin position="794"/>
        <end position="814"/>
    </location>
</feature>
<protein>
    <submittedName>
        <fullName evidence="3">Uncharacterized protein</fullName>
    </submittedName>
</protein>
<evidence type="ECO:0000256" key="1">
    <source>
        <dbReference type="SAM" id="Coils"/>
    </source>
</evidence>
<gene>
    <name evidence="3" type="ORF">PS712_04292</name>
</gene>
<evidence type="ECO:0000313" key="3">
    <source>
        <dbReference type="EMBL" id="VVO21801.1"/>
    </source>
</evidence>
<evidence type="ECO:0000313" key="4">
    <source>
        <dbReference type="Proteomes" id="UP000326018"/>
    </source>
</evidence>